<accession>A0A0R1W3N4</accession>
<evidence type="ECO:0000313" key="2">
    <source>
        <dbReference type="Proteomes" id="UP000051820"/>
    </source>
</evidence>
<organism evidence="1 2">
    <name type="scientific">Paucilactobacillus suebicus DSM 5007 = KCTC 3549</name>
    <dbReference type="NCBI Taxonomy" id="1423807"/>
    <lineage>
        <taxon>Bacteria</taxon>
        <taxon>Bacillati</taxon>
        <taxon>Bacillota</taxon>
        <taxon>Bacilli</taxon>
        <taxon>Lactobacillales</taxon>
        <taxon>Lactobacillaceae</taxon>
        <taxon>Paucilactobacillus</taxon>
    </lineage>
</organism>
<name>A0A0R1W3N4_9LACO</name>
<dbReference type="RefSeq" id="WP_010621779.1">
    <property type="nucleotide sequence ID" value="NZ_AZGF01000009.1"/>
</dbReference>
<protein>
    <submittedName>
        <fullName evidence="1">Uncharacterized protein</fullName>
    </submittedName>
</protein>
<dbReference type="Proteomes" id="UP000051820">
    <property type="component" value="Unassembled WGS sequence"/>
</dbReference>
<keyword evidence="2" id="KW-1185">Reference proteome</keyword>
<gene>
    <name evidence="1" type="ORF">FD16_GL002451</name>
</gene>
<reference evidence="1 2" key="1">
    <citation type="journal article" date="2015" name="Genome Announc.">
        <title>Expanding the biotechnology potential of lactobacilli through comparative genomics of 213 strains and associated genera.</title>
        <authorList>
            <person name="Sun Z."/>
            <person name="Harris H.M."/>
            <person name="McCann A."/>
            <person name="Guo C."/>
            <person name="Argimon S."/>
            <person name="Zhang W."/>
            <person name="Yang X."/>
            <person name="Jeffery I.B."/>
            <person name="Cooney J.C."/>
            <person name="Kagawa T.F."/>
            <person name="Liu W."/>
            <person name="Song Y."/>
            <person name="Salvetti E."/>
            <person name="Wrobel A."/>
            <person name="Rasinkangas P."/>
            <person name="Parkhill J."/>
            <person name="Rea M.C."/>
            <person name="O'Sullivan O."/>
            <person name="Ritari J."/>
            <person name="Douillard F.P."/>
            <person name="Paul Ross R."/>
            <person name="Yang R."/>
            <person name="Briner A.E."/>
            <person name="Felis G.E."/>
            <person name="de Vos W.M."/>
            <person name="Barrangou R."/>
            <person name="Klaenhammer T.R."/>
            <person name="Caufield P.W."/>
            <person name="Cui Y."/>
            <person name="Zhang H."/>
            <person name="O'Toole P.W."/>
        </authorList>
    </citation>
    <scope>NUCLEOTIDE SEQUENCE [LARGE SCALE GENOMIC DNA]</scope>
    <source>
        <strain evidence="1 2">DSM 5007</strain>
    </source>
</reference>
<proteinExistence type="predicted"/>
<dbReference type="PATRIC" id="fig|1423807.3.peg.2532"/>
<evidence type="ECO:0000313" key="1">
    <source>
        <dbReference type="EMBL" id="KRM12266.1"/>
    </source>
</evidence>
<sequence>MPITNTLNAAIDTCFPVEEYHHWPEKLVIQLNTGITNSELKLYQSFLRLQFHTSKLTQKQIVECRIVTDSFIKKDTVNYQKLFHDQFIQEMSESIQYDQRITKNTYHIVARTPGAPLPMGYTPIIEAYATGYNFGFTQMMEHITKQYMVTNDVHFSNTKIQKIEMNSFEFDDRYWGKIWHDGVKRIAVLKHLFDIS</sequence>
<dbReference type="EMBL" id="AZGF01000009">
    <property type="protein sequence ID" value="KRM12266.1"/>
    <property type="molecule type" value="Genomic_DNA"/>
</dbReference>
<dbReference type="OrthoDB" id="9796486at2"/>
<dbReference type="AlphaFoldDB" id="A0A0R1W3N4"/>
<comment type="caution">
    <text evidence="1">The sequence shown here is derived from an EMBL/GenBank/DDBJ whole genome shotgun (WGS) entry which is preliminary data.</text>
</comment>